<gene>
    <name evidence="2" type="ORF">CURHAP_LOCUS991</name>
</gene>
<organism evidence="2 3">
    <name type="scientific">Prunus armeniaca</name>
    <name type="common">Apricot</name>
    <name type="synonym">Armeniaca vulgaris</name>
    <dbReference type="NCBI Taxonomy" id="36596"/>
    <lineage>
        <taxon>Eukaryota</taxon>
        <taxon>Viridiplantae</taxon>
        <taxon>Streptophyta</taxon>
        <taxon>Embryophyta</taxon>
        <taxon>Tracheophyta</taxon>
        <taxon>Spermatophyta</taxon>
        <taxon>Magnoliopsida</taxon>
        <taxon>eudicotyledons</taxon>
        <taxon>Gunneridae</taxon>
        <taxon>Pentapetalae</taxon>
        <taxon>rosids</taxon>
        <taxon>fabids</taxon>
        <taxon>Rosales</taxon>
        <taxon>Rosaceae</taxon>
        <taxon>Amygdaloideae</taxon>
        <taxon>Amygdaleae</taxon>
        <taxon>Prunus</taxon>
    </lineage>
</organism>
<evidence type="ECO:0000313" key="3">
    <source>
        <dbReference type="Proteomes" id="UP000507222"/>
    </source>
</evidence>
<sequence length="185" mass="20063">MGDFYLGQSAATLHDLICLPLLEGLEPPLSLSTSENPHPTPLHLSDGEEVPTPPPPPPPLLCLAGLSRFFSRSIWNPHLAGPKISRRLSLVTCSSFTCSFLRLHASCVDDLESGGVGISRVMFITQTLTLPSRPGCISWIQRPIQNAISRINLGRCVELWQCYGSGACTTFFLFHGFGSLGFGLI</sequence>
<dbReference type="Proteomes" id="UP000507222">
    <property type="component" value="Unassembled WGS sequence"/>
</dbReference>
<protein>
    <submittedName>
        <fullName evidence="2">Uncharacterized protein</fullName>
    </submittedName>
</protein>
<dbReference type="EMBL" id="CAEKDK010000001">
    <property type="protein sequence ID" value="CAB4261982.1"/>
    <property type="molecule type" value="Genomic_DNA"/>
</dbReference>
<proteinExistence type="predicted"/>
<dbReference type="AlphaFoldDB" id="A0A6J5TEY0"/>
<evidence type="ECO:0000256" key="1">
    <source>
        <dbReference type="SAM" id="MobiDB-lite"/>
    </source>
</evidence>
<accession>A0A6J5TEY0</accession>
<reference evidence="2 3" key="1">
    <citation type="submission" date="2020-05" db="EMBL/GenBank/DDBJ databases">
        <authorList>
            <person name="Campoy J."/>
            <person name="Schneeberger K."/>
            <person name="Spophaly S."/>
        </authorList>
    </citation>
    <scope>NUCLEOTIDE SEQUENCE [LARGE SCALE GENOMIC DNA]</scope>
    <source>
        <strain evidence="2">PruArmRojPasFocal</strain>
    </source>
</reference>
<name>A0A6J5TEY0_PRUAR</name>
<feature type="region of interest" description="Disordered" evidence="1">
    <location>
        <begin position="30"/>
        <end position="56"/>
    </location>
</feature>
<evidence type="ECO:0000313" key="2">
    <source>
        <dbReference type="EMBL" id="CAB4261982.1"/>
    </source>
</evidence>